<keyword evidence="5" id="KW-0812">Transmembrane</keyword>
<evidence type="ECO:0000256" key="3">
    <source>
        <dbReference type="ARBA" id="ARBA00022677"/>
    </source>
</evidence>
<comment type="subcellular location">
    <subcellularLocation>
        <location evidence="1">Lipid droplet</location>
    </subcellularLocation>
</comment>
<protein>
    <recommendedName>
        <fullName evidence="8">Alpha/beta-hydrolase</fullName>
    </recommendedName>
</protein>
<dbReference type="GO" id="GO:0016298">
    <property type="term" value="F:lipase activity"/>
    <property type="evidence" value="ECO:0007669"/>
    <property type="project" value="InterPro"/>
</dbReference>
<keyword evidence="5" id="KW-0472">Membrane</keyword>
<evidence type="ECO:0000256" key="1">
    <source>
        <dbReference type="ARBA" id="ARBA00004502"/>
    </source>
</evidence>
<evidence type="ECO:0000256" key="4">
    <source>
        <dbReference type="ARBA" id="ARBA00022801"/>
    </source>
</evidence>
<dbReference type="PANTHER" id="PTHR13390">
    <property type="entry name" value="LIPASE"/>
    <property type="match status" value="1"/>
</dbReference>
<dbReference type="GO" id="GO:0005811">
    <property type="term" value="C:lipid droplet"/>
    <property type="evidence" value="ECO:0007669"/>
    <property type="project" value="UniProtKB-SubCell"/>
</dbReference>
<dbReference type="InterPro" id="IPR029058">
    <property type="entry name" value="AB_hydrolase_fold"/>
</dbReference>
<gene>
    <name evidence="6" type="ORF">BCR33DRAFT_853852</name>
</gene>
<comment type="similarity">
    <text evidence="2">Belongs to the AB hydrolase superfamily. LDAH family.</text>
</comment>
<dbReference type="SUPFAM" id="SSF53474">
    <property type="entry name" value="alpha/beta-Hydrolases"/>
    <property type="match status" value="1"/>
</dbReference>
<dbReference type="OrthoDB" id="448051at2759"/>
<dbReference type="Pfam" id="PF10230">
    <property type="entry name" value="LIDHydrolase"/>
    <property type="match status" value="1"/>
</dbReference>
<dbReference type="AlphaFoldDB" id="A0A1Y2BVX4"/>
<organism evidence="6 7">
    <name type="scientific">Rhizoclosmatium globosum</name>
    <dbReference type="NCBI Taxonomy" id="329046"/>
    <lineage>
        <taxon>Eukaryota</taxon>
        <taxon>Fungi</taxon>
        <taxon>Fungi incertae sedis</taxon>
        <taxon>Chytridiomycota</taxon>
        <taxon>Chytridiomycota incertae sedis</taxon>
        <taxon>Chytridiomycetes</taxon>
        <taxon>Chytridiales</taxon>
        <taxon>Chytriomycetaceae</taxon>
        <taxon>Rhizoclosmatium</taxon>
    </lineage>
</organism>
<feature type="transmembrane region" description="Helical" evidence="5">
    <location>
        <begin position="199"/>
        <end position="218"/>
    </location>
</feature>
<dbReference type="GO" id="GO:0019915">
    <property type="term" value="P:lipid storage"/>
    <property type="evidence" value="ECO:0007669"/>
    <property type="project" value="InterPro"/>
</dbReference>
<keyword evidence="7" id="KW-1185">Reference proteome</keyword>
<sequence>MFENEKTTGCLETWELPNKAISQVFICRNQETPVPSRTVMIIIPGNPGVLQFYKPFAESIVNNAHQVRPTLNLDVIVLQHVGHSLADFSASESHQESIVHSWNRYFDASGTPGPLSMDQQINHKLILFDHIRTLYPKDTRFILCGHSIGCFMTLAVLRHRSQVGNIEKAILLFPAIKEIARTPNGRVMQWISMWGVRHVVAFIVMMMRLLFMGFPVILHAILEYFTGMTSYAIEITTTYLLFQQTGLHTLTLADWEMKQVLELDFETIKRNHDKLVLYYGPNDQWADESHYKDMKVKFPEIEAILCKDNVQHGFVVHSSGFMAEKVVQWI</sequence>
<evidence type="ECO:0000313" key="7">
    <source>
        <dbReference type="Proteomes" id="UP000193642"/>
    </source>
</evidence>
<evidence type="ECO:0000256" key="5">
    <source>
        <dbReference type="SAM" id="Phobius"/>
    </source>
</evidence>
<name>A0A1Y2BVX4_9FUNG</name>
<reference evidence="6 7" key="1">
    <citation type="submission" date="2016-07" db="EMBL/GenBank/DDBJ databases">
        <title>Pervasive Adenine N6-methylation of Active Genes in Fungi.</title>
        <authorList>
            <consortium name="DOE Joint Genome Institute"/>
            <person name="Mondo S.J."/>
            <person name="Dannebaum R.O."/>
            <person name="Kuo R.C."/>
            <person name="Labutti K."/>
            <person name="Haridas S."/>
            <person name="Kuo A."/>
            <person name="Salamov A."/>
            <person name="Ahrendt S.R."/>
            <person name="Lipzen A."/>
            <person name="Sullivan W."/>
            <person name="Andreopoulos W.B."/>
            <person name="Clum A."/>
            <person name="Lindquist E."/>
            <person name="Daum C."/>
            <person name="Ramamoorthy G.K."/>
            <person name="Gryganskyi A."/>
            <person name="Culley D."/>
            <person name="Magnuson J.K."/>
            <person name="James T.Y."/>
            <person name="O'Malley M.A."/>
            <person name="Stajich J.E."/>
            <person name="Spatafora J.W."/>
            <person name="Visel A."/>
            <person name="Grigoriev I.V."/>
        </authorList>
    </citation>
    <scope>NUCLEOTIDE SEQUENCE [LARGE SCALE GENOMIC DNA]</scope>
    <source>
        <strain evidence="6 7">JEL800</strain>
    </source>
</reference>
<evidence type="ECO:0008006" key="8">
    <source>
        <dbReference type="Google" id="ProtNLM"/>
    </source>
</evidence>
<proteinExistence type="inferred from homology"/>
<keyword evidence="5" id="KW-1133">Transmembrane helix</keyword>
<comment type="caution">
    <text evidence="6">The sequence shown here is derived from an EMBL/GenBank/DDBJ whole genome shotgun (WGS) entry which is preliminary data.</text>
</comment>
<keyword evidence="4" id="KW-0378">Hydrolase</keyword>
<dbReference type="EMBL" id="MCGO01000042">
    <property type="protein sequence ID" value="ORY38896.1"/>
    <property type="molecule type" value="Genomic_DNA"/>
</dbReference>
<dbReference type="Proteomes" id="UP000193642">
    <property type="component" value="Unassembled WGS sequence"/>
</dbReference>
<dbReference type="PANTHER" id="PTHR13390:SF0">
    <property type="entry name" value="LIPID DROPLET-ASSOCIATED HYDROLASE"/>
    <property type="match status" value="1"/>
</dbReference>
<evidence type="ECO:0000313" key="6">
    <source>
        <dbReference type="EMBL" id="ORY38896.1"/>
    </source>
</evidence>
<keyword evidence="3" id="KW-0551">Lipid droplet</keyword>
<evidence type="ECO:0000256" key="2">
    <source>
        <dbReference type="ARBA" id="ARBA00008300"/>
    </source>
</evidence>
<dbReference type="Gene3D" id="3.40.50.1820">
    <property type="entry name" value="alpha/beta hydrolase"/>
    <property type="match status" value="1"/>
</dbReference>
<accession>A0A1Y2BVX4</accession>
<dbReference type="InterPro" id="IPR019363">
    <property type="entry name" value="LDAH"/>
</dbReference>